<evidence type="ECO:0000313" key="1">
    <source>
        <dbReference type="EMBL" id="MPC27653.1"/>
    </source>
</evidence>
<comment type="caution">
    <text evidence="1">The sequence shown here is derived from an EMBL/GenBank/DDBJ whole genome shotgun (WGS) entry which is preliminary data.</text>
</comment>
<sequence>MYDFYLTLSSALPIHAAIQGGRLLHHSSLCSANTPCHPGRVRLLHHSSLCPANTPCHPGRETRASLFTLPSALPMHAAIHEGRDSCITLPSALPIHAAIQRGRDFSHSSLFTLFCQYTLPSRKGETPA</sequence>
<accession>A0A5B7E349</accession>
<organism evidence="1 2">
    <name type="scientific">Portunus trituberculatus</name>
    <name type="common">Swimming crab</name>
    <name type="synonym">Neptunus trituberculatus</name>
    <dbReference type="NCBI Taxonomy" id="210409"/>
    <lineage>
        <taxon>Eukaryota</taxon>
        <taxon>Metazoa</taxon>
        <taxon>Ecdysozoa</taxon>
        <taxon>Arthropoda</taxon>
        <taxon>Crustacea</taxon>
        <taxon>Multicrustacea</taxon>
        <taxon>Malacostraca</taxon>
        <taxon>Eumalacostraca</taxon>
        <taxon>Eucarida</taxon>
        <taxon>Decapoda</taxon>
        <taxon>Pleocyemata</taxon>
        <taxon>Brachyura</taxon>
        <taxon>Eubrachyura</taxon>
        <taxon>Portunoidea</taxon>
        <taxon>Portunidae</taxon>
        <taxon>Portuninae</taxon>
        <taxon>Portunus</taxon>
    </lineage>
</organism>
<name>A0A5B7E349_PORTR</name>
<keyword evidence="2" id="KW-1185">Reference proteome</keyword>
<dbReference type="AlphaFoldDB" id="A0A5B7E349"/>
<reference evidence="1 2" key="1">
    <citation type="submission" date="2019-05" db="EMBL/GenBank/DDBJ databases">
        <title>Another draft genome of Portunus trituberculatus and its Hox gene families provides insights of decapod evolution.</title>
        <authorList>
            <person name="Jeong J.-H."/>
            <person name="Song I."/>
            <person name="Kim S."/>
            <person name="Choi T."/>
            <person name="Kim D."/>
            <person name="Ryu S."/>
            <person name="Kim W."/>
        </authorList>
    </citation>
    <scope>NUCLEOTIDE SEQUENCE [LARGE SCALE GENOMIC DNA]</scope>
    <source>
        <tissue evidence="1">Muscle</tissue>
    </source>
</reference>
<dbReference type="EMBL" id="VSRR010001782">
    <property type="protein sequence ID" value="MPC27653.1"/>
    <property type="molecule type" value="Genomic_DNA"/>
</dbReference>
<dbReference type="Proteomes" id="UP000324222">
    <property type="component" value="Unassembled WGS sequence"/>
</dbReference>
<evidence type="ECO:0000313" key="2">
    <source>
        <dbReference type="Proteomes" id="UP000324222"/>
    </source>
</evidence>
<proteinExistence type="predicted"/>
<protein>
    <submittedName>
        <fullName evidence="1">Uncharacterized protein</fullName>
    </submittedName>
</protein>
<gene>
    <name evidence="1" type="ORF">E2C01_020830</name>
</gene>